<dbReference type="eggNOG" id="COG4232">
    <property type="taxonomic scope" value="Bacteria"/>
</dbReference>
<sequence length="238" mass="25247">MIDSLLNNLSGYMADSSFAAYLAAYLGGLLVSFTPCVYPVMPLVIAYIGARGSRSRLYGFLLSLTYVLGLSLTYAVLGGISALTGRLFGTIQSSFWVAFLVANVCILMGLAMLDVFTIQIRIPGFATSPQTGDMHKSVIGSFLVGITSGLLIGPCSAPVFSVLLAYVATRQNLFFGMSLLFVFALGMGTLLVAIGSFAGLMASLPKSGMWMVRIKHGCGWILIATGEYFLIQAGKSLV</sequence>
<evidence type="ECO:0000313" key="9">
    <source>
        <dbReference type="Proteomes" id="UP000001933"/>
    </source>
</evidence>
<dbReference type="GO" id="GO:0045454">
    <property type="term" value="P:cell redox homeostasis"/>
    <property type="evidence" value="ECO:0007669"/>
    <property type="project" value="TreeGrafter"/>
</dbReference>
<dbReference type="GO" id="GO:0016020">
    <property type="term" value="C:membrane"/>
    <property type="evidence" value="ECO:0007669"/>
    <property type="project" value="UniProtKB-SubCell"/>
</dbReference>
<evidence type="ECO:0000256" key="4">
    <source>
        <dbReference type="ARBA" id="ARBA00022989"/>
    </source>
</evidence>
<accession>Q2LWX5</accession>
<dbReference type="Pfam" id="PF02683">
    <property type="entry name" value="DsbD_TM"/>
    <property type="match status" value="1"/>
</dbReference>
<dbReference type="STRING" id="56780.SYN_01815"/>
<keyword evidence="3" id="KW-0201">Cytochrome c-type biogenesis</keyword>
<proteinExistence type="predicted"/>
<reference evidence="8 9" key="1">
    <citation type="journal article" date="2007" name="Proc. Natl. Acad. Sci. U.S.A.">
        <title>The genome of Syntrophus aciditrophicus: life at the thermodynamic limit of microbial growth.</title>
        <authorList>
            <person name="McInerney M.J."/>
            <person name="Rohlin L."/>
            <person name="Mouttaki H."/>
            <person name="Kim U."/>
            <person name="Krupp R.S."/>
            <person name="Rios-Hernandez L."/>
            <person name="Sieber J."/>
            <person name="Struchtemeyer C.G."/>
            <person name="Bhattacharyya A."/>
            <person name="Campbell J.W."/>
            <person name="Gunsalus R.P."/>
        </authorList>
    </citation>
    <scope>NUCLEOTIDE SEQUENCE [LARGE SCALE GENOMIC DNA]</scope>
    <source>
        <strain evidence="8 9">SB</strain>
    </source>
</reference>
<feature type="domain" description="Cytochrome C biogenesis protein transmembrane" evidence="7">
    <location>
        <begin position="20"/>
        <end position="228"/>
    </location>
</feature>
<organism evidence="8 9">
    <name type="scientific">Syntrophus aciditrophicus (strain SB)</name>
    <dbReference type="NCBI Taxonomy" id="56780"/>
    <lineage>
        <taxon>Bacteria</taxon>
        <taxon>Pseudomonadati</taxon>
        <taxon>Thermodesulfobacteriota</taxon>
        <taxon>Syntrophia</taxon>
        <taxon>Syntrophales</taxon>
        <taxon>Syntrophaceae</taxon>
        <taxon>Syntrophus</taxon>
    </lineage>
</organism>
<dbReference type="Proteomes" id="UP000001933">
    <property type="component" value="Chromosome"/>
</dbReference>
<evidence type="ECO:0000259" key="7">
    <source>
        <dbReference type="Pfam" id="PF02683"/>
    </source>
</evidence>
<evidence type="ECO:0000256" key="2">
    <source>
        <dbReference type="ARBA" id="ARBA00022692"/>
    </source>
</evidence>
<feature type="transmembrane region" description="Helical" evidence="6">
    <location>
        <begin position="173"/>
        <end position="204"/>
    </location>
</feature>
<name>Q2LWX5_SYNAS</name>
<dbReference type="KEGG" id="sat:SYN_01815"/>
<dbReference type="EMBL" id="CP000252">
    <property type="protein sequence ID" value="ABC78581.1"/>
    <property type="molecule type" value="Genomic_DNA"/>
</dbReference>
<evidence type="ECO:0000256" key="3">
    <source>
        <dbReference type="ARBA" id="ARBA00022748"/>
    </source>
</evidence>
<keyword evidence="4 6" id="KW-1133">Transmembrane helix</keyword>
<keyword evidence="5 6" id="KW-0472">Membrane</keyword>
<comment type="subcellular location">
    <subcellularLocation>
        <location evidence="1">Membrane</location>
        <topology evidence="1">Multi-pass membrane protein</topology>
    </subcellularLocation>
</comment>
<dbReference type="AlphaFoldDB" id="Q2LWX5"/>
<evidence type="ECO:0000256" key="6">
    <source>
        <dbReference type="SAM" id="Phobius"/>
    </source>
</evidence>
<dbReference type="OrthoDB" id="9811036at2"/>
<gene>
    <name evidence="8" type="ORF">SYN_01815</name>
</gene>
<dbReference type="HOGENOM" id="CLU_053225_0_2_7"/>
<feature type="transmembrane region" description="Helical" evidence="6">
    <location>
        <begin position="20"/>
        <end position="48"/>
    </location>
</feature>
<feature type="transmembrane region" description="Helical" evidence="6">
    <location>
        <begin position="95"/>
        <end position="117"/>
    </location>
</feature>
<dbReference type="RefSeq" id="WP_011418600.1">
    <property type="nucleotide sequence ID" value="NC_007759.1"/>
</dbReference>
<evidence type="ECO:0000313" key="8">
    <source>
        <dbReference type="EMBL" id="ABC78581.1"/>
    </source>
</evidence>
<dbReference type="InterPro" id="IPR003834">
    <property type="entry name" value="Cyt_c_assmbl_TM_dom"/>
</dbReference>
<dbReference type="InParanoid" id="Q2LWX5"/>
<evidence type="ECO:0000256" key="1">
    <source>
        <dbReference type="ARBA" id="ARBA00004141"/>
    </source>
</evidence>
<protein>
    <submittedName>
        <fullName evidence="8">Thiol:disulfide interchange protein</fullName>
    </submittedName>
</protein>
<dbReference type="GO" id="GO:0015035">
    <property type="term" value="F:protein-disulfide reductase activity"/>
    <property type="evidence" value="ECO:0007669"/>
    <property type="project" value="TreeGrafter"/>
</dbReference>
<feature type="transmembrane region" description="Helical" evidence="6">
    <location>
        <begin position="138"/>
        <end position="167"/>
    </location>
</feature>
<dbReference type="GO" id="GO:0017004">
    <property type="term" value="P:cytochrome complex assembly"/>
    <property type="evidence" value="ECO:0007669"/>
    <property type="project" value="UniProtKB-KW"/>
</dbReference>
<feature type="transmembrane region" description="Helical" evidence="6">
    <location>
        <begin position="60"/>
        <end position="83"/>
    </location>
</feature>
<dbReference type="PANTHER" id="PTHR32234:SF0">
    <property type="entry name" value="THIOL:DISULFIDE INTERCHANGE PROTEIN DSBD"/>
    <property type="match status" value="1"/>
</dbReference>
<dbReference type="PANTHER" id="PTHR32234">
    <property type="entry name" value="THIOL:DISULFIDE INTERCHANGE PROTEIN DSBD"/>
    <property type="match status" value="1"/>
</dbReference>
<keyword evidence="9" id="KW-1185">Reference proteome</keyword>
<keyword evidence="2 6" id="KW-0812">Transmembrane</keyword>
<evidence type="ECO:0000256" key="5">
    <source>
        <dbReference type="ARBA" id="ARBA00023136"/>
    </source>
</evidence>